<reference evidence="3" key="2">
    <citation type="submission" date="2020-09" db="EMBL/GenBank/DDBJ databases">
        <authorList>
            <person name="Sun Q."/>
            <person name="Kim S."/>
        </authorList>
    </citation>
    <scope>NUCLEOTIDE SEQUENCE</scope>
    <source>
        <strain evidence="3">KCTC 42650</strain>
    </source>
</reference>
<dbReference type="InterPro" id="IPR045746">
    <property type="entry name" value="ACT14924-like_Acyltransf_dom"/>
</dbReference>
<dbReference type="InterPro" id="IPR002123">
    <property type="entry name" value="Plipid/glycerol_acylTrfase"/>
</dbReference>
<dbReference type="Pfam" id="PF01553">
    <property type="entry name" value="Acyltransferase"/>
    <property type="match status" value="1"/>
</dbReference>
<dbReference type="SUPFAM" id="SSF69593">
    <property type="entry name" value="Glycerol-3-phosphate (1)-acyltransferase"/>
    <property type="match status" value="1"/>
</dbReference>
<evidence type="ECO:0000313" key="3">
    <source>
        <dbReference type="EMBL" id="GHF68450.1"/>
    </source>
</evidence>
<evidence type="ECO:0000259" key="2">
    <source>
        <dbReference type="Pfam" id="PF01553"/>
    </source>
</evidence>
<evidence type="ECO:0000313" key="4">
    <source>
        <dbReference type="Proteomes" id="UP000626220"/>
    </source>
</evidence>
<accession>A0A8J3MAM2</accession>
<reference evidence="3" key="1">
    <citation type="journal article" date="2014" name="Int. J. Syst. Evol. Microbiol.">
        <title>Complete genome sequence of Corynebacterium casei LMG S-19264T (=DSM 44701T), isolated from a smear-ripened cheese.</title>
        <authorList>
            <consortium name="US DOE Joint Genome Institute (JGI-PGF)"/>
            <person name="Walter F."/>
            <person name="Albersmeier A."/>
            <person name="Kalinowski J."/>
            <person name="Ruckert C."/>
        </authorList>
    </citation>
    <scope>NUCLEOTIDE SEQUENCE</scope>
    <source>
        <strain evidence="3">KCTC 42650</strain>
    </source>
</reference>
<dbReference type="AlphaFoldDB" id="A0A8J3MAM2"/>
<feature type="region of interest" description="Disordered" evidence="1">
    <location>
        <begin position="1"/>
        <end position="24"/>
    </location>
</feature>
<feature type="domain" description="Phospholipid/glycerol acyltransferase" evidence="2">
    <location>
        <begin position="99"/>
        <end position="228"/>
    </location>
</feature>
<dbReference type="Proteomes" id="UP000626220">
    <property type="component" value="Unassembled WGS sequence"/>
</dbReference>
<keyword evidence="4" id="KW-1185">Reference proteome</keyword>
<dbReference type="GO" id="GO:0016746">
    <property type="term" value="F:acyltransferase activity"/>
    <property type="evidence" value="ECO:0007669"/>
    <property type="project" value="InterPro"/>
</dbReference>
<proteinExistence type="predicted"/>
<protein>
    <recommendedName>
        <fullName evidence="2">Phospholipid/glycerol acyltransferase domain-containing protein</fullName>
    </recommendedName>
</protein>
<dbReference type="EMBL" id="BNCJ01000021">
    <property type="protein sequence ID" value="GHF68450.1"/>
    <property type="molecule type" value="Genomic_DNA"/>
</dbReference>
<sequence length="301" mass="33526">MGVARVVDTAQDGPGHGAAETQSTNGEIYDRRTLTYANSFDDRWTSLAIKAIEWMTGKLTILRMVNKFEKTNADYRGQKFWKGALDVMGIDLQTPAEQIANIPKEGPVVVVANHPHGMVDGMILAELIGRVRQDYRILTRSVLTGLDEAATSFMIPVPFPHDPEAQRKMVEMRAKAMAHLAQGGVVALFPSGVVMSSDSWFGPAIEREWNLFTAKMIRKSGAKVVPIHFHGHNSRWYLIANRVSPILRQGLLLHEIVRSCNKPNAPVIGEVVPDDRMAQLETDPRGFLAWLRDHTLRLGGR</sequence>
<gene>
    <name evidence="3" type="ORF">GCM10017056_44480</name>
</gene>
<evidence type="ECO:0000256" key="1">
    <source>
        <dbReference type="SAM" id="MobiDB-lite"/>
    </source>
</evidence>
<name>A0A8J3MAM2_9RHOB</name>
<organism evidence="3 4">
    <name type="scientific">Seohaeicola zhoushanensis</name>
    <dbReference type="NCBI Taxonomy" id="1569283"/>
    <lineage>
        <taxon>Bacteria</taxon>
        <taxon>Pseudomonadati</taxon>
        <taxon>Pseudomonadota</taxon>
        <taxon>Alphaproteobacteria</taxon>
        <taxon>Rhodobacterales</taxon>
        <taxon>Roseobacteraceae</taxon>
        <taxon>Seohaeicola</taxon>
    </lineage>
</organism>
<dbReference type="CDD" id="cd07986">
    <property type="entry name" value="LPLAT_ACT14924-like"/>
    <property type="match status" value="1"/>
</dbReference>
<comment type="caution">
    <text evidence="3">The sequence shown here is derived from an EMBL/GenBank/DDBJ whole genome shotgun (WGS) entry which is preliminary data.</text>
</comment>